<comment type="subcellular location">
    <subcellularLocation>
        <location evidence="1">Endoplasmic reticulum</location>
    </subcellularLocation>
    <subcellularLocation>
        <location evidence="3">Golgi apparatus</location>
    </subcellularLocation>
    <subcellularLocation>
        <location evidence="2">Lysosome</location>
    </subcellularLocation>
    <subcellularLocation>
        <location evidence="4">Secreted</location>
    </subcellularLocation>
</comment>
<organism evidence="24 25">
    <name type="scientific">Catalinimonas alkaloidigena</name>
    <dbReference type="NCBI Taxonomy" id="1075417"/>
    <lineage>
        <taxon>Bacteria</taxon>
        <taxon>Pseudomonadati</taxon>
        <taxon>Bacteroidota</taxon>
        <taxon>Cytophagia</taxon>
        <taxon>Cytophagales</taxon>
        <taxon>Catalimonadaceae</taxon>
        <taxon>Catalinimonas</taxon>
    </lineage>
</organism>
<evidence type="ECO:0000256" key="16">
    <source>
        <dbReference type="ARBA" id="ARBA00023145"/>
    </source>
</evidence>
<keyword evidence="11" id="KW-0378">Hydrolase</keyword>
<evidence type="ECO:0000259" key="23">
    <source>
        <dbReference type="Pfam" id="PF04389"/>
    </source>
</evidence>
<dbReference type="GO" id="GO:0046872">
    <property type="term" value="F:metal ion binding"/>
    <property type="evidence" value="ECO:0007669"/>
    <property type="project" value="UniProtKB-KW"/>
</dbReference>
<keyword evidence="7" id="KW-0121">Carboxypeptidase</keyword>
<dbReference type="InterPro" id="IPR003137">
    <property type="entry name" value="PA_domain"/>
</dbReference>
<accession>A0A1G9E069</accession>
<evidence type="ECO:0000259" key="22">
    <source>
        <dbReference type="Pfam" id="PF02225"/>
    </source>
</evidence>
<name>A0A1G9E069_9BACT</name>
<evidence type="ECO:0000256" key="13">
    <source>
        <dbReference type="ARBA" id="ARBA00022833"/>
    </source>
</evidence>
<dbReference type="Pfam" id="PF04389">
    <property type="entry name" value="Peptidase_M28"/>
    <property type="match status" value="1"/>
</dbReference>
<dbReference type="SUPFAM" id="SSF53187">
    <property type="entry name" value="Zn-dependent exopeptidases"/>
    <property type="match status" value="1"/>
</dbReference>
<dbReference type="GO" id="GO:0004180">
    <property type="term" value="F:carboxypeptidase activity"/>
    <property type="evidence" value="ECO:0007669"/>
    <property type="project" value="UniProtKB-KW"/>
</dbReference>
<evidence type="ECO:0000256" key="17">
    <source>
        <dbReference type="ARBA" id="ARBA00023180"/>
    </source>
</evidence>
<dbReference type="RefSeq" id="WP_089681323.1">
    <property type="nucleotide sequence ID" value="NZ_FNFO01000003.1"/>
</dbReference>
<dbReference type="GO" id="GO:0005576">
    <property type="term" value="C:extracellular region"/>
    <property type="evidence" value="ECO:0007669"/>
    <property type="project" value="UniProtKB-SubCell"/>
</dbReference>
<keyword evidence="6" id="KW-0964">Secreted</keyword>
<keyword evidence="25" id="KW-1185">Reference proteome</keyword>
<proteinExistence type="predicted"/>
<evidence type="ECO:0000256" key="9">
    <source>
        <dbReference type="ARBA" id="ARBA00022723"/>
    </source>
</evidence>
<dbReference type="GO" id="GO:0006508">
    <property type="term" value="P:proteolysis"/>
    <property type="evidence" value="ECO:0007669"/>
    <property type="project" value="UniProtKB-KW"/>
</dbReference>
<dbReference type="Gene3D" id="3.40.630.10">
    <property type="entry name" value="Zn peptidases"/>
    <property type="match status" value="1"/>
</dbReference>
<keyword evidence="12" id="KW-0256">Endoplasmic reticulum</keyword>
<dbReference type="STRING" id="1075417.SAMN05421823_103307"/>
<evidence type="ECO:0000256" key="6">
    <source>
        <dbReference type="ARBA" id="ARBA00022525"/>
    </source>
</evidence>
<dbReference type="PANTHER" id="PTHR12053:SF3">
    <property type="entry name" value="CARBOXYPEPTIDASE Q"/>
    <property type="match status" value="1"/>
</dbReference>
<evidence type="ECO:0000313" key="24">
    <source>
        <dbReference type="EMBL" id="SDK69504.1"/>
    </source>
</evidence>
<evidence type="ECO:0000256" key="10">
    <source>
        <dbReference type="ARBA" id="ARBA00022729"/>
    </source>
</evidence>
<reference evidence="24 25" key="1">
    <citation type="submission" date="2016-10" db="EMBL/GenBank/DDBJ databases">
        <authorList>
            <person name="de Groot N.N."/>
        </authorList>
    </citation>
    <scope>NUCLEOTIDE SEQUENCE [LARGE SCALE GENOMIC DNA]</scope>
    <source>
        <strain evidence="24 25">DSM 25186</strain>
    </source>
</reference>
<dbReference type="GO" id="GO:0005764">
    <property type="term" value="C:lysosome"/>
    <property type="evidence" value="ECO:0007669"/>
    <property type="project" value="UniProtKB-SubCell"/>
</dbReference>
<feature type="chain" id="PRO_5011575015" description="Carboxypeptidase Q" evidence="21">
    <location>
        <begin position="21"/>
        <end position="493"/>
    </location>
</feature>
<keyword evidence="15" id="KW-0482">Metalloprotease</keyword>
<evidence type="ECO:0000256" key="8">
    <source>
        <dbReference type="ARBA" id="ARBA00022670"/>
    </source>
</evidence>
<evidence type="ECO:0000256" key="21">
    <source>
        <dbReference type="SAM" id="SignalP"/>
    </source>
</evidence>
<keyword evidence="9" id="KW-0479">Metal-binding</keyword>
<dbReference type="PANTHER" id="PTHR12053">
    <property type="entry name" value="PROTEASE FAMILY M28 PLASMA GLUTAMATE CARBOXYPEPTIDASE-RELATED"/>
    <property type="match status" value="1"/>
</dbReference>
<dbReference type="Gene3D" id="3.50.30.30">
    <property type="match status" value="1"/>
</dbReference>
<evidence type="ECO:0000256" key="7">
    <source>
        <dbReference type="ARBA" id="ARBA00022645"/>
    </source>
</evidence>
<keyword evidence="17" id="KW-0325">Glycoprotein</keyword>
<feature type="signal peptide" evidence="21">
    <location>
        <begin position="1"/>
        <end position="20"/>
    </location>
</feature>
<dbReference type="Proteomes" id="UP000198510">
    <property type="component" value="Unassembled WGS sequence"/>
</dbReference>
<dbReference type="GO" id="GO:0070573">
    <property type="term" value="F:metallodipeptidase activity"/>
    <property type="evidence" value="ECO:0007669"/>
    <property type="project" value="InterPro"/>
</dbReference>
<protein>
    <recommendedName>
        <fullName evidence="5">Carboxypeptidase Q</fullName>
    </recommendedName>
    <alternativeName>
        <fullName evidence="20">Plasma glutamate carboxypeptidase</fullName>
    </alternativeName>
</protein>
<evidence type="ECO:0000256" key="19">
    <source>
        <dbReference type="ARBA" id="ARBA00025833"/>
    </source>
</evidence>
<evidence type="ECO:0000256" key="2">
    <source>
        <dbReference type="ARBA" id="ARBA00004371"/>
    </source>
</evidence>
<feature type="domain" description="Peptidase M28" evidence="23">
    <location>
        <begin position="256"/>
        <end position="449"/>
    </location>
</feature>
<dbReference type="Pfam" id="PF02225">
    <property type="entry name" value="PA"/>
    <property type="match status" value="1"/>
</dbReference>
<evidence type="ECO:0000256" key="5">
    <source>
        <dbReference type="ARBA" id="ARBA00014116"/>
    </source>
</evidence>
<keyword evidence="18" id="KW-0458">Lysosome</keyword>
<dbReference type="EMBL" id="FNFO01000003">
    <property type="protein sequence ID" value="SDK69504.1"/>
    <property type="molecule type" value="Genomic_DNA"/>
</dbReference>
<dbReference type="InterPro" id="IPR007484">
    <property type="entry name" value="Peptidase_M28"/>
</dbReference>
<evidence type="ECO:0000256" key="1">
    <source>
        <dbReference type="ARBA" id="ARBA00004240"/>
    </source>
</evidence>
<evidence type="ECO:0000256" key="3">
    <source>
        <dbReference type="ARBA" id="ARBA00004555"/>
    </source>
</evidence>
<dbReference type="AlphaFoldDB" id="A0A1G9E069"/>
<sequence length="493" mass="54783">MHRSRLFLFLLLLMAWVPLATKGPEPDRVEVFRQINQEVKEHGQAYQTLGDATSTIGHRMTGTDNGHRAEKYAYDLLKKYGYRNVDFQEFGAEVWQRGEVSLNIVPAHSDNFVTMKAVTLAHSPIQSNVKAPLLDLGNGLARDFEHHAAEVKGKIAVMNLGLVPQTPADSLLKNLHRSEKTALAIQYGAAGVILINQVAGNVLLTGTASVDGALIPLPAVCISSESGKQLRDWMKEEALEGHLQMRNTSDQVQARNVIATLEGKELPDERIIIGGHLDSWDLATGALDNGIGSFTVLEIARVFRELKLKPKRTIQFALFMGEEIGLFGSHAMLHELKETGDLDNVRYMINLDMAGNPVGFNTYGRDEALAFFQSVGEDIRKVEPEFANRLMSRPGLHSDHQGFMLEGIPVASPISNLNPALYDCYHADCDDFDLINRADIENSARYTAMLLWALANADTIPAARLSTEDTRDFLVKHHLKEPLQLGKEWRWGE</sequence>
<keyword evidence="10 21" id="KW-0732">Signal</keyword>
<dbReference type="InterPro" id="IPR039866">
    <property type="entry name" value="CPQ"/>
</dbReference>
<keyword evidence="8" id="KW-0645">Protease</keyword>
<feature type="domain" description="PA" evidence="22">
    <location>
        <begin position="140"/>
        <end position="230"/>
    </location>
</feature>
<keyword evidence="16" id="KW-0865">Zymogen</keyword>
<gene>
    <name evidence="24" type="ORF">SAMN05421823_103307</name>
</gene>
<evidence type="ECO:0000256" key="11">
    <source>
        <dbReference type="ARBA" id="ARBA00022801"/>
    </source>
</evidence>
<evidence type="ECO:0000256" key="4">
    <source>
        <dbReference type="ARBA" id="ARBA00004613"/>
    </source>
</evidence>
<keyword evidence="14" id="KW-0333">Golgi apparatus</keyword>
<comment type="subunit">
    <text evidence="19">Homodimer. The monomeric form is inactive while the homodimer is active.</text>
</comment>
<dbReference type="OrthoDB" id="9769665at2"/>
<keyword evidence="13" id="KW-0862">Zinc</keyword>
<evidence type="ECO:0000256" key="14">
    <source>
        <dbReference type="ARBA" id="ARBA00023034"/>
    </source>
</evidence>
<evidence type="ECO:0000256" key="20">
    <source>
        <dbReference type="ARBA" id="ARBA00033328"/>
    </source>
</evidence>
<evidence type="ECO:0000313" key="25">
    <source>
        <dbReference type="Proteomes" id="UP000198510"/>
    </source>
</evidence>
<evidence type="ECO:0000256" key="18">
    <source>
        <dbReference type="ARBA" id="ARBA00023228"/>
    </source>
</evidence>
<evidence type="ECO:0000256" key="12">
    <source>
        <dbReference type="ARBA" id="ARBA00022824"/>
    </source>
</evidence>
<evidence type="ECO:0000256" key="15">
    <source>
        <dbReference type="ARBA" id="ARBA00023049"/>
    </source>
</evidence>
<dbReference type="SUPFAM" id="SSF52025">
    <property type="entry name" value="PA domain"/>
    <property type="match status" value="1"/>
</dbReference>
<dbReference type="InterPro" id="IPR046450">
    <property type="entry name" value="PA_dom_sf"/>
</dbReference>